<keyword evidence="4" id="KW-1185">Reference proteome</keyword>
<dbReference type="PANTHER" id="PTHR37610:SF97">
    <property type="entry name" value="RETROTRANSPOSON GAG DOMAIN-CONTAINING PROTEIN"/>
    <property type="match status" value="1"/>
</dbReference>
<gene>
    <name evidence="3" type="ORF">LTRI10_LOCUS53417</name>
</gene>
<protein>
    <recommendedName>
        <fullName evidence="2">Retrotransposon Copia-like N-terminal domain-containing protein</fullName>
    </recommendedName>
</protein>
<dbReference type="EMBL" id="OZ034822">
    <property type="protein sequence ID" value="CAL1414244.1"/>
    <property type="molecule type" value="Genomic_DNA"/>
</dbReference>
<evidence type="ECO:0000313" key="4">
    <source>
        <dbReference type="Proteomes" id="UP001497516"/>
    </source>
</evidence>
<dbReference type="Proteomes" id="UP001497516">
    <property type="component" value="Chromosome 9"/>
</dbReference>
<feature type="region of interest" description="Disordered" evidence="1">
    <location>
        <begin position="1"/>
        <end position="30"/>
    </location>
</feature>
<accession>A0AAV2GU69</accession>
<sequence>MSSGDEKEQPSKLKSGGAGGSMNPPTLPPHLILHYSDSPNSQFVGELLNDVNYSEWVVDITDSLIAKNKLCFVDGTLPPPQGSAETEALRQCNTMVKGWLKSYMTKEVRGNVRFATTAREIWVDLQSHFGHDSAPRIYELKSTIISLQQEKSSVHGKGNRTGHHTGFLSGMVFCGTTVVQPFCTGKYRFSLLIEK</sequence>
<dbReference type="PANTHER" id="PTHR37610">
    <property type="entry name" value="CCHC-TYPE DOMAIN-CONTAINING PROTEIN"/>
    <property type="match status" value="1"/>
</dbReference>
<organism evidence="3 4">
    <name type="scientific">Linum trigynum</name>
    <dbReference type="NCBI Taxonomy" id="586398"/>
    <lineage>
        <taxon>Eukaryota</taxon>
        <taxon>Viridiplantae</taxon>
        <taxon>Streptophyta</taxon>
        <taxon>Embryophyta</taxon>
        <taxon>Tracheophyta</taxon>
        <taxon>Spermatophyta</taxon>
        <taxon>Magnoliopsida</taxon>
        <taxon>eudicotyledons</taxon>
        <taxon>Gunneridae</taxon>
        <taxon>Pentapetalae</taxon>
        <taxon>rosids</taxon>
        <taxon>fabids</taxon>
        <taxon>Malpighiales</taxon>
        <taxon>Linaceae</taxon>
        <taxon>Linum</taxon>
    </lineage>
</organism>
<name>A0AAV2GU69_9ROSI</name>
<proteinExistence type="predicted"/>
<dbReference type="InterPro" id="IPR029472">
    <property type="entry name" value="Copia-like_N"/>
</dbReference>
<evidence type="ECO:0000256" key="1">
    <source>
        <dbReference type="SAM" id="MobiDB-lite"/>
    </source>
</evidence>
<evidence type="ECO:0000259" key="2">
    <source>
        <dbReference type="Pfam" id="PF14244"/>
    </source>
</evidence>
<evidence type="ECO:0000313" key="3">
    <source>
        <dbReference type="EMBL" id="CAL1414244.1"/>
    </source>
</evidence>
<dbReference type="AlphaFoldDB" id="A0AAV2GU69"/>
<feature type="domain" description="Retrotransposon Copia-like N-terminal" evidence="2">
    <location>
        <begin position="34"/>
        <end position="80"/>
    </location>
</feature>
<reference evidence="3 4" key="1">
    <citation type="submission" date="2024-04" db="EMBL/GenBank/DDBJ databases">
        <authorList>
            <person name="Fracassetti M."/>
        </authorList>
    </citation>
    <scope>NUCLEOTIDE SEQUENCE [LARGE SCALE GENOMIC DNA]</scope>
</reference>
<feature type="compositionally biased region" description="Basic and acidic residues" evidence="1">
    <location>
        <begin position="1"/>
        <end position="11"/>
    </location>
</feature>
<dbReference type="Pfam" id="PF14244">
    <property type="entry name" value="Retrotran_gag_3"/>
    <property type="match status" value="1"/>
</dbReference>